<dbReference type="SUPFAM" id="SSF53850">
    <property type="entry name" value="Periplasmic binding protein-like II"/>
    <property type="match status" value="1"/>
</dbReference>
<reference evidence="3 4" key="1">
    <citation type="submission" date="2019-03" db="EMBL/GenBank/DDBJ databases">
        <title>Genomic Encyclopedia of Type Strains, Phase IV (KMG-IV): sequencing the most valuable type-strain genomes for metagenomic binning, comparative biology and taxonomic classification.</title>
        <authorList>
            <person name="Goeker M."/>
        </authorList>
    </citation>
    <scope>NUCLEOTIDE SEQUENCE [LARGE SCALE GENOMIC DNA]</scope>
    <source>
        <strain evidence="3 4">DSM 16998</strain>
    </source>
</reference>
<gene>
    <name evidence="3" type="ORF">DES47_102390</name>
</gene>
<protein>
    <submittedName>
        <fullName evidence="3">Amino acid ABC transporter substrate-binding protein (PAAT family)</fullName>
    </submittedName>
</protein>
<evidence type="ECO:0000313" key="3">
    <source>
        <dbReference type="EMBL" id="TDP72645.1"/>
    </source>
</evidence>
<proteinExistence type="predicted"/>
<dbReference type="Proteomes" id="UP000295361">
    <property type="component" value="Unassembled WGS sequence"/>
</dbReference>
<keyword evidence="4" id="KW-1185">Reference proteome</keyword>
<dbReference type="RefSeq" id="WP_133700097.1">
    <property type="nucleotide sequence ID" value="NZ_SNXS01000002.1"/>
</dbReference>
<dbReference type="InParanoid" id="A0A4R6QR43"/>
<feature type="domain" description="Solute-binding protein family 3/N-terminal" evidence="2">
    <location>
        <begin position="22"/>
        <end position="242"/>
    </location>
</feature>
<dbReference type="InterPro" id="IPR001638">
    <property type="entry name" value="Solute-binding_3/MltF_N"/>
</dbReference>
<name>A0A4R6QR43_9BURK</name>
<dbReference type="Gene3D" id="3.40.190.10">
    <property type="entry name" value="Periplasmic binding protein-like II"/>
    <property type="match status" value="2"/>
</dbReference>
<dbReference type="OrthoDB" id="571173at2"/>
<accession>A0A4R6QR43</accession>
<dbReference type="CDD" id="cd13623">
    <property type="entry name" value="PBP2_AA_hypothetical"/>
    <property type="match status" value="1"/>
</dbReference>
<dbReference type="PANTHER" id="PTHR35936:SF17">
    <property type="entry name" value="ARGININE-BINDING EXTRACELLULAR PROTEIN ARTP"/>
    <property type="match status" value="1"/>
</dbReference>
<dbReference type="AlphaFoldDB" id="A0A4R6QR43"/>
<keyword evidence="1" id="KW-0732">Signal</keyword>
<dbReference type="EMBL" id="SNXS01000002">
    <property type="protein sequence ID" value="TDP72645.1"/>
    <property type="molecule type" value="Genomic_DNA"/>
</dbReference>
<comment type="caution">
    <text evidence="3">The sequence shown here is derived from an EMBL/GenBank/DDBJ whole genome shotgun (WGS) entry which is preliminary data.</text>
</comment>
<evidence type="ECO:0000259" key="2">
    <source>
        <dbReference type="SMART" id="SM00062"/>
    </source>
</evidence>
<sequence>MSFVTRPDPTAELLQQLAPVGRLRAAINYGNPVLAQKDAISGEPRGVSVDLAYALGQQLGLAVELVGYDIAGKVLEAVDDQAWDVAFLAIDPQRATQISFTSPYVLIEGGYLVPNNSPFLMPSELDRAGVRIAVGKGAAYDLYLSRTLKDAQLVRAPTSAAAIELFVSEGLDAAAGVKQPLAAYAASHRNVRVLEGRFMAIEQAMALPAGRPLAQQYLQAFIEQHKASGFVADALARSGQGDVTVAPAQR</sequence>
<dbReference type="Pfam" id="PF00497">
    <property type="entry name" value="SBP_bac_3"/>
    <property type="match status" value="1"/>
</dbReference>
<evidence type="ECO:0000313" key="4">
    <source>
        <dbReference type="Proteomes" id="UP000295361"/>
    </source>
</evidence>
<evidence type="ECO:0000256" key="1">
    <source>
        <dbReference type="ARBA" id="ARBA00022729"/>
    </source>
</evidence>
<dbReference type="SMART" id="SM00062">
    <property type="entry name" value="PBPb"/>
    <property type="match status" value="1"/>
</dbReference>
<dbReference type="PANTHER" id="PTHR35936">
    <property type="entry name" value="MEMBRANE-BOUND LYTIC MUREIN TRANSGLYCOSYLASE F"/>
    <property type="match status" value="1"/>
</dbReference>
<organism evidence="3 4">
    <name type="scientific">Roseateles toxinivorans</name>
    <dbReference type="NCBI Taxonomy" id="270368"/>
    <lineage>
        <taxon>Bacteria</taxon>
        <taxon>Pseudomonadati</taxon>
        <taxon>Pseudomonadota</taxon>
        <taxon>Betaproteobacteria</taxon>
        <taxon>Burkholderiales</taxon>
        <taxon>Sphaerotilaceae</taxon>
        <taxon>Roseateles</taxon>
    </lineage>
</organism>